<gene>
    <name evidence="2" type="ORF">EUGRSUZ_J00725</name>
</gene>
<dbReference type="InParanoid" id="A0A059ACK4"/>
<dbReference type="Gene3D" id="3.80.10.10">
    <property type="entry name" value="Ribonuclease Inhibitor"/>
    <property type="match status" value="1"/>
</dbReference>
<dbReference type="SUPFAM" id="SSF52047">
    <property type="entry name" value="RNI-like"/>
    <property type="match status" value="1"/>
</dbReference>
<protein>
    <recommendedName>
        <fullName evidence="3">FBD domain-containing protein</fullName>
    </recommendedName>
</protein>
<sequence>MAFRDGQLSALQVHGAQNLRELALDLCVIGIRTIREAISRLRLLETLRLKGSRSAERIRVTHKNLKHLALTGFDFLVRVKTQTPNLVSFQYDGPNIVAIGPRDSTRLANARLEVDFGVRNKRRSYLKAAKFLRYFGCCDSLTVACNGVEALVIPREIRGEMLPPLRDVKHLRLQILCNTSEADSSSQLTESLRWMCPDLETLVVNSEPRREKKTSSAISFGPHRDKYSRSNRKMGCWESSTAAVAMRDAFLTKKADLTSYAGSSRL</sequence>
<evidence type="ECO:0008006" key="3">
    <source>
        <dbReference type="Google" id="ProtNLM"/>
    </source>
</evidence>
<organism evidence="2">
    <name type="scientific">Eucalyptus grandis</name>
    <name type="common">Flooded gum</name>
    <dbReference type="NCBI Taxonomy" id="71139"/>
    <lineage>
        <taxon>Eukaryota</taxon>
        <taxon>Viridiplantae</taxon>
        <taxon>Streptophyta</taxon>
        <taxon>Embryophyta</taxon>
        <taxon>Tracheophyta</taxon>
        <taxon>Spermatophyta</taxon>
        <taxon>Magnoliopsida</taxon>
        <taxon>eudicotyledons</taxon>
        <taxon>Gunneridae</taxon>
        <taxon>Pentapetalae</taxon>
        <taxon>rosids</taxon>
        <taxon>malvids</taxon>
        <taxon>Myrtales</taxon>
        <taxon>Myrtaceae</taxon>
        <taxon>Myrtoideae</taxon>
        <taxon>Eucalypteae</taxon>
        <taxon>Eucalyptus</taxon>
    </lineage>
</organism>
<evidence type="ECO:0000313" key="2">
    <source>
        <dbReference type="EMBL" id="KCW51120.1"/>
    </source>
</evidence>
<evidence type="ECO:0000256" key="1">
    <source>
        <dbReference type="SAM" id="MobiDB-lite"/>
    </source>
</evidence>
<dbReference type="eggNOG" id="ENOG502S2H2">
    <property type="taxonomic scope" value="Eukaryota"/>
</dbReference>
<proteinExistence type="predicted"/>
<dbReference type="EMBL" id="KK198762">
    <property type="protein sequence ID" value="KCW51120.1"/>
    <property type="molecule type" value="Genomic_DNA"/>
</dbReference>
<feature type="region of interest" description="Disordered" evidence="1">
    <location>
        <begin position="207"/>
        <end position="230"/>
    </location>
</feature>
<reference evidence="2" key="1">
    <citation type="submission" date="2013-07" db="EMBL/GenBank/DDBJ databases">
        <title>The genome of Eucalyptus grandis.</title>
        <authorList>
            <person name="Schmutz J."/>
            <person name="Hayes R."/>
            <person name="Myburg A."/>
            <person name="Tuskan G."/>
            <person name="Grattapaglia D."/>
            <person name="Rokhsar D.S."/>
        </authorList>
    </citation>
    <scope>NUCLEOTIDE SEQUENCE</scope>
    <source>
        <tissue evidence="2">Leaf extractions</tissue>
    </source>
</reference>
<dbReference type="PANTHER" id="PTHR34145">
    <property type="entry name" value="OS02G0105600 PROTEIN"/>
    <property type="match status" value="1"/>
</dbReference>
<dbReference type="InterPro" id="IPR032675">
    <property type="entry name" value="LRR_dom_sf"/>
</dbReference>
<dbReference type="PANTHER" id="PTHR34145:SF51">
    <property type="entry name" value="FBD DOMAIN-CONTAINING PROTEIN"/>
    <property type="match status" value="1"/>
</dbReference>
<accession>A0A059ACK4</accession>
<name>A0A059ACK4_EUCGR</name>
<dbReference type="OMA" id="WLMASRC"/>
<dbReference type="Gramene" id="KCW51120">
    <property type="protein sequence ID" value="KCW51120"/>
    <property type="gene ID" value="EUGRSUZ_J00725"/>
</dbReference>
<dbReference type="AlphaFoldDB" id="A0A059ACK4"/>
<dbReference type="InterPro" id="IPR053772">
    <property type="entry name" value="At1g61320/At1g61330-like"/>
</dbReference>